<evidence type="ECO:0000313" key="10">
    <source>
        <dbReference type="EMBL" id="MBC5671175.1"/>
    </source>
</evidence>
<dbReference type="RefSeq" id="WP_054350497.1">
    <property type="nucleotide sequence ID" value="NZ_JACOOU010000001.1"/>
</dbReference>
<feature type="domain" description="SpaA-like prealbumin fold" evidence="8">
    <location>
        <begin position="340"/>
        <end position="417"/>
    </location>
</feature>
<keyword evidence="4" id="KW-0572">Peptidoglycan-anchor</keyword>
<keyword evidence="2" id="KW-0964">Secreted</keyword>
<dbReference type="InterPro" id="IPR013783">
    <property type="entry name" value="Ig-like_fold"/>
</dbReference>
<protein>
    <submittedName>
        <fullName evidence="10">Isopeptide-forming domain-containing fimbrial protein</fullName>
    </submittedName>
</protein>
<keyword evidence="11" id="KW-1185">Reference proteome</keyword>
<dbReference type="NCBIfam" id="TIGR04226">
    <property type="entry name" value="RrgB_K2N_iso_D2"/>
    <property type="match status" value="1"/>
</dbReference>
<accession>A0ABR7F7I2</accession>
<dbReference type="InterPro" id="IPR019931">
    <property type="entry name" value="LPXTG_anchor"/>
</dbReference>
<dbReference type="Pfam" id="PF00746">
    <property type="entry name" value="Gram_pos_anchor"/>
    <property type="match status" value="1"/>
</dbReference>
<keyword evidence="5" id="KW-0472">Membrane</keyword>
<name>A0ABR7F7I2_9FIRM</name>
<evidence type="ECO:0000259" key="8">
    <source>
        <dbReference type="Pfam" id="PF17802"/>
    </source>
</evidence>
<dbReference type="InterPro" id="IPR026466">
    <property type="entry name" value="Fim_isopep_form_D2_dom"/>
</dbReference>
<evidence type="ECO:0000256" key="4">
    <source>
        <dbReference type="ARBA" id="ARBA00023088"/>
    </source>
</evidence>
<evidence type="ECO:0000256" key="2">
    <source>
        <dbReference type="ARBA" id="ARBA00022525"/>
    </source>
</evidence>
<evidence type="ECO:0000256" key="6">
    <source>
        <dbReference type="SAM" id="SignalP"/>
    </source>
</evidence>
<keyword evidence="5" id="KW-1133">Transmembrane helix</keyword>
<feature type="chain" id="PRO_5047406620" evidence="6">
    <location>
        <begin position="27"/>
        <end position="504"/>
    </location>
</feature>
<evidence type="ECO:0000256" key="5">
    <source>
        <dbReference type="SAM" id="Phobius"/>
    </source>
</evidence>
<dbReference type="Proteomes" id="UP000654573">
    <property type="component" value="Unassembled WGS sequence"/>
</dbReference>
<dbReference type="InterPro" id="IPR041184">
    <property type="entry name" value="T6_Ig-like"/>
</dbReference>
<feature type="transmembrane region" description="Helical" evidence="5">
    <location>
        <begin position="478"/>
        <end position="497"/>
    </location>
</feature>
<reference evidence="10 11" key="1">
    <citation type="submission" date="2020-08" db="EMBL/GenBank/DDBJ databases">
        <title>Genome public.</title>
        <authorList>
            <person name="Liu C."/>
            <person name="Sun Q."/>
        </authorList>
    </citation>
    <scope>NUCLEOTIDE SEQUENCE [LARGE SCALE GENOMIC DNA]</scope>
    <source>
        <strain evidence="10 11">NSJ-34</strain>
    </source>
</reference>
<feature type="domain" description="Gram-positive cocci surface proteins LPxTG" evidence="7">
    <location>
        <begin position="467"/>
        <end position="503"/>
    </location>
</feature>
<proteinExistence type="predicted"/>
<dbReference type="Pfam" id="PF17802">
    <property type="entry name" value="SpaA"/>
    <property type="match status" value="1"/>
</dbReference>
<evidence type="ECO:0000256" key="3">
    <source>
        <dbReference type="ARBA" id="ARBA00022729"/>
    </source>
</evidence>
<evidence type="ECO:0000313" key="11">
    <source>
        <dbReference type="Proteomes" id="UP000654573"/>
    </source>
</evidence>
<dbReference type="EMBL" id="JACOOU010000001">
    <property type="protein sequence ID" value="MBC5671175.1"/>
    <property type="molecule type" value="Genomic_DNA"/>
</dbReference>
<evidence type="ECO:0000259" key="9">
    <source>
        <dbReference type="Pfam" id="PF18002"/>
    </source>
</evidence>
<organism evidence="10 11">
    <name type="scientific">Blautia celeris</name>
    <dbReference type="NCBI Taxonomy" id="2763026"/>
    <lineage>
        <taxon>Bacteria</taxon>
        <taxon>Bacillati</taxon>
        <taxon>Bacillota</taxon>
        <taxon>Clostridia</taxon>
        <taxon>Lachnospirales</taxon>
        <taxon>Lachnospiraceae</taxon>
        <taxon>Blautia</taxon>
    </lineage>
</organism>
<dbReference type="Pfam" id="PF18002">
    <property type="entry name" value="T6_Ig_like"/>
    <property type="match status" value="1"/>
</dbReference>
<dbReference type="NCBIfam" id="TIGR01167">
    <property type="entry name" value="LPXTG_anchor"/>
    <property type="match status" value="1"/>
</dbReference>
<keyword evidence="5" id="KW-0812">Transmembrane</keyword>
<feature type="signal peptide" evidence="6">
    <location>
        <begin position="1"/>
        <end position="26"/>
    </location>
</feature>
<evidence type="ECO:0000259" key="7">
    <source>
        <dbReference type="Pfam" id="PF00746"/>
    </source>
</evidence>
<keyword evidence="3 6" id="KW-0732">Signal</keyword>
<dbReference type="Gene3D" id="2.60.40.10">
    <property type="entry name" value="Immunoglobulins"/>
    <property type="match status" value="1"/>
</dbReference>
<keyword evidence="1" id="KW-0134">Cell wall</keyword>
<comment type="caution">
    <text evidence="10">The sequence shown here is derived from an EMBL/GenBank/DDBJ whole genome shotgun (WGS) entry which is preliminary data.</text>
</comment>
<dbReference type="Gene3D" id="2.60.40.740">
    <property type="match status" value="1"/>
</dbReference>
<gene>
    <name evidence="10" type="ORF">H8S76_02865</name>
</gene>
<sequence length="504" mass="54839">MKKIRKIFAVLLSLAMVLGMSMTTFAADPEKPTESDSALVTINDVEAGATFTAYQIIDAKYDTNGFNSYVWAEGINVNDTIKENEKVIDAKTQITDSMITDLAKDPTGLYKMDNFNPTVDKLTVGTWMILVTPPTENPDKVYNPMIVSVYYSVSGSDNTMENIPVSAKDNWKLNTTDAYAKSTKITIEKTITDPTEEKQEVGKKVGFTVKGTIPSYSSEYKSARYDITDTIINGLEYTADAPIVKVNGVPLTNGTEYEYRPGNGTFTISFKSDYILGLAAATEAERAVEITYSAKVTEDAITVVGENEVTVNYTTKPGDDSGAKKDTEYTFTFALDGLLKKVGEGDEVNGLAGAEFTLYRSYENEVLSDVFDSMTTTKDGKFDIEFKGLDGDLSYYLKETKAPTGYTINDTVYKITFGEIIKDKDGKVISYDVTILDTVTNQEVTSTISYGKPAETPAVTVLNTGIGSLPSTGGIGTTIFTIGGCLIMIVAAGLFFASRRKSAK</sequence>
<feature type="domain" description="T6 antigen Ig-like" evidence="9">
    <location>
        <begin position="36"/>
        <end position="166"/>
    </location>
</feature>
<dbReference type="InterPro" id="IPR041033">
    <property type="entry name" value="SpaA_PFL_dom_1"/>
</dbReference>
<evidence type="ECO:0000256" key="1">
    <source>
        <dbReference type="ARBA" id="ARBA00022512"/>
    </source>
</evidence>